<evidence type="ECO:0000256" key="1">
    <source>
        <dbReference type="SAM" id="MobiDB-lite"/>
    </source>
</evidence>
<name>A0AAE1P296_9EUCA</name>
<sequence length="169" mass="18049">MLRRGEAAGQVKQGRGSSGGRKVMEPRPAPITSPEPQHPRGSEGGQAPVSLCLLGRGEMGACVPCAACLHPCLPPWPPLPFHPAHLRLHLLPAGQEGWRRGFTVESLMAPRDTWPFHLAPHLAPHLVPHLASHLAPGPLVNGTTSHLLVNVALPPPPGTKFNYDTPYCS</sequence>
<accession>A0AAE1P296</accession>
<dbReference type="Proteomes" id="UP001292094">
    <property type="component" value="Unassembled WGS sequence"/>
</dbReference>
<gene>
    <name evidence="2" type="ORF">Pmani_027793</name>
</gene>
<feature type="region of interest" description="Disordered" evidence="1">
    <location>
        <begin position="1"/>
        <end position="44"/>
    </location>
</feature>
<organism evidence="2 3">
    <name type="scientific">Petrolisthes manimaculis</name>
    <dbReference type="NCBI Taxonomy" id="1843537"/>
    <lineage>
        <taxon>Eukaryota</taxon>
        <taxon>Metazoa</taxon>
        <taxon>Ecdysozoa</taxon>
        <taxon>Arthropoda</taxon>
        <taxon>Crustacea</taxon>
        <taxon>Multicrustacea</taxon>
        <taxon>Malacostraca</taxon>
        <taxon>Eumalacostraca</taxon>
        <taxon>Eucarida</taxon>
        <taxon>Decapoda</taxon>
        <taxon>Pleocyemata</taxon>
        <taxon>Anomura</taxon>
        <taxon>Galatheoidea</taxon>
        <taxon>Porcellanidae</taxon>
        <taxon>Petrolisthes</taxon>
    </lineage>
</organism>
<keyword evidence="3" id="KW-1185">Reference proteome</keyword>
<evidence type="ECO:0000313" key="3">
    <source>
        <dbReference type="Proteomes" id="UP001292094"/>
    </source>
</evidence>
<comment type="caution">
    <text evidence="2">The sequence shown here is derived from an EMBL/GenBank/DDBJ whole genome shotgun (WGS) entry which is preliminary data.</text>
</comment>
<dbReference type="AlphaFoldDB" id="A0AAE1P296"/>
<reference evidence="2" key="1">
    <citation type="submission" date="2023-11" db="EMBL/GenBank/DDBJ databases">
        <title>Genome assemblies of two species of porcelain crab, Petrolisthes cinctipes and Petrolisthes manimaculis (Anomura: Porcellanidae).</title>
        <authorList>
            <person name="Angst P."/>
        </authorList>
    </citation>
    <scope>NUCLEOTIDE SEQUENCE</scope>
    <source>
        <strain evidence="2">PB745_02</strain>
        <tissue evidence="2">Gill</tissue>
    </source>
</reference>
<protein>
    <submittedName>
        <fullName evidence="2">Uncharacterized protein</fullName>
    </submittedName>
</protein>
<dbReference type="EMBL" id="JAWZYT010003141">
    <property type="protein sequence ID" value="KAK4299971.1"/>
    <property type="molecule type" value="Genomic_DNA"/>
</dbReference>
<proteinExistence type="predicted"/>
<evidence type="ECO:0000313" key="2">
    <source>
        <dbReference type="EMBL" id="KAK4299971.1"/>
    </source>
</evidence>